<evidence type="ECO:0000259" key="1">
    <source>
        <dbReference type="Pfam" id="PF01936"/>
    </source>
</evidence>
<dbReference type="EMBL" id="CP001337">
    <property type="protein sequence ID" value="ACL24208.1"/>
    <property type="molecule type" value="Genomic_DNA"/>
</dbReference>
<dbReference type="Proteomes" id="UP000002508">
    <property type="component" value="Chromosome"/>
</dbReference>
<keyword evidence="3" id="KW-1185">Reference proteome</keyword>
<sequence length="208" mass="24013">MNNFCRIGVFYDGSYFSYAQTYFYAEKKVGWLSFTPFHRLIEQFISSKEQRYAMHRIVYASWHQGLFPASQTNEKQFFIERNRHLDLMHAGIEPKYVPMAPSGHEKGVDVSLAVDVMERVMEGKIDVAVLVTGDGDLTPLARTVMKHGVRVGVFYFEYDSPQRNSRVNGRLITACNYAFNVNDLERDPRYATVFKTLFRVPQVTAAKE</sequence>
<protein>
    <recommendedName>
        <fullName evidence="1">NYN domain-containing protein</fullName>
    </recommendedName>
</protein>
<dbReference type="GO" id="GO:0004540">
    <property type="term" value="F:RNA nuclease activity"/>
    <property type="evidence" value="ECO:0007669"/>
    <property type="project" value="InterPro"/>
</dbReference>
<gene>
    <name evidence="2" type="ordered locus">Cagg_1300</name>
</gene>
<dbReference type="RefSeq" id="WP_012616572.1">
    <property type="nucleotide sequence ID" value="NC_011831.1"/>
</dbReference>
<dbReference type="InterPro" id="IPR047140">
    <property type="entry name" value="LabA"/>
</dbReference>
<dbReference type="HOGENOM" id="CLU_1319016_0_0_0"/>
<dbReference type="KEGG" id="cag:Cagg_1300"/>
<dbReference type="PANTHER" id="PTHR35458">
    <property type="entry name" value="SLR0755 PROTEIN"/>
    <property type="match status" value="1"/>
</dbReference>
<evidence type="ECO:0000313" key="2">
    <source>
        <dbReference type="EMBL" id="ACL24208.1"/>
    </source>
</evidence>
<reference evidence="2" key="1">
    <citation type="submission" date="2008-12" db="EMBL/GenBank/DDBJ databases">
        <title>Complete sequence of Chloroflexus aggregans DSM 9485.</title>
        <authorList>
            <consortium name="US DOE Joint Genome Institute"/>
            <person name="Lucas S."/>
            <person name="Copeland A."/>
            <person name="Lapidus A."/>
            <person name="Glavina del Rio T."/>
            <person name="Dalin E."/>
            <person name="Tice H."/>
            <person name="Pitluck S."/>
            <person name="Foster B."/>
            <person name="Larimer F."/>
            <person name="Land M."/>
            <person name="Hauser L."/>
            <person name="Kyrpides N."/>
            <person name="Mikhailova N."/>
            <person name="Bryant D."/>
            <person name="Richardson P."/>
        </authorList>
    </citation>
    <scope>NUCLEOTIDE SEQUENCE</scope>
    <source>
        <strain evidence="2">DSM 9485</strain>
    </source>
</reference>
<accession>B8G8E6</accession>
<dbReference type="InterPro" id="IPR021139">
    <property type="entry name" value="NYN"/>
</dbReference>
<dbReference type="eggNOG" id="COG1432">
    <property type="taxonomic scope" value="Bacteria"/>
</dbReference>
<evidence type="ECO:0000313" key="3">
    <source>
        <dbReference type="Proteomes" id="UP000002508"/>
    </source>
</evidence>
<organism evidence="2 3">
    <name type="scientific">Chloroflexus aggregans (strain MD-66 / DSM 9485)</name>
    <dbReference type="NCBI Taxonomy" id="326427"/>
    <lineage>
        <taxon>Bacteria</taxon>
        <taxon>Bacillati</taxon>
        <taxon>Chloroflexota</taxon>
        <taxon>Chloroflexia</taxon>
        <taxon>Chloroflexales</taxon>
        <taxon>Chloroflexineae</taxon>
        <taxon>Chloroflexaceae</taxon>
        <taxon>Chloroflexus</taxon>
    </lineage>
</organism>
<dbReference type="AlphaFoldDB" id="B8G8E6"/>
<dbReference type="OrthoDB" id="9794137at2"/>
<dbReference type="STRING" id="326427.Cagg_1300"/>
<dbReference type="PANTHER" id="PTHR35458:SF8">
    <property type="entry name" value="SLR0650 PROTEIN"/>
    <property type="match status" value="1"/>
</dbReference>
<dbReference type="Gene3D" id="3.40.50.1010">
    <property type="entry name" value="5'-nuclease"/>
    <property type="match status" value="1"/>
</dbReference>
<proteinExistence type="predicted"/>
<dbReference type="Pfam" id="PF01936">
    <property type="entry name" value="NYN"/>
    <property type="match status" value="1"/>
</dbReference>
<feature type="domain" description="NYN" evidence="1">
    <location>
        <begin position="6"/>
        <end position="177"/>
    </location>
</feature>
<name>B8G8E6_CHLAD</name>